<keyword evidence="10" id="KW-1185">Reference proteome</keyword>
<gene>
    <name evidence="9" type="ORF">SAMN05660235_00007</name>
</gene>
<dbReference type="Gene3D" id="3.40.50.300">
    <property type="entry name" value="P-loop containing nucleotide triphosphate hydrolases"/>
    <property type="match status" value="1"/>
</dbReference>
<dbReference type="PANTHER" id="PTHR43166">
    <property type="entry name" value="AMINO ACID IMPORT ATP-BINDING PROTEIN"/>
    <property type="match status" value="1"/>
</dbReference>
<name>A0A1G7HEL9_9FIRM</name>
<keyword evidence="3" id="KW-0813">Transport</keyword>
<keyword evidence="5" id="KW-0547">Nucleotide-binding</keyword>
<dbReference type="Pfam" id="PF00005">
    <property type="entry name" value="ABC_tran"/>
    <property type="match status" value="1"/>
</dbReference>
<keyword evidence="6 9" id="KW-0067">ATP-binding</keyword>
<evidence type="ECO:0000256" key="3">
    <source>
        <dbReference type="ARBA" id="ARBA00022448"/>
    </source>
</evidence>
<evidence type="ECO:0000313" key="10">
    <source>
        <dbReference type="Proteomes" id="UP000243333"/>
    </source>
</evidence>
<dbReference type="RefSeq" id="WP_093686890.1">
    <property type="nucleotide sequence ID" value="NZ_FNBU01000001.1"/>
</dbReference>
<keyword evidence="7" id="KW-0472">Membrane</keyword>
<dbReference type="GO" id="GO:0005524">
    <property type="term" value="F:ATP binding"/>
    <property type="evidence" value="ECO:0007669"/>
    <property type="project" value="UniProtKB-KW"/>
</dbReference>
<evidence type="ECO:0000313" key="9">
    <source>
        <dbReference type="EMBL" id="SDE98937.1"/>
    </source>
</evidence>
<keyword evidence="4" id="KW-1003">Cell membrane</keyword>
<dbReference type="STRING" id="1123285.SAMN05660235_00007"/>
<protein>
    <submittedName>
        <fullName evidence="9">Amino acid ABC transporter ATP-binding protein, PAAT family</fullName>
    </submittedName>
</protein>
<accession>A0A1G7HEL9</accession>
<evidence type="ECO:0000259" key="8">
    <source>
        <dbReference type="PROSITE" id="PS50893"/>
    </source>
</evidence>
<comment type="subcellular location">
    <subcellularLocation>
        <location evidence="1">Cell membrane</location>
        <topology evidence="1">Peripheral membrane protein</topology>
    </subcellularLocation>
</comment>
<dbReference type="InterPro" id="IPR003439">
    <property type="entry name" value="ABC_transporter-like_ATP-bd"/>
</dbReference>
<dbReference type="EMBL" id="FNBU01000001">
    <property type="protein sequence ID" value="SDE98937.1"/>
    <property type="molecule type" value="Genomic_DNA"/>
</dbReference>
<dbReference type="PROSITE" id="PS00211">
    <property type="entry name" value="ABC_TRANSPORTER_1"/>
    <property type="match status" value="1"/>
</dbReference>
<dbReference type="SUPFAM" id="SSF52540">
    <property type="entry name" value="P-loop containing nucleoside triphosphate hydrolases"/>
    <property type="match status" value="1"/>
</dbReference>
<dbReference type="PANTHER" id="PTHR43166:SF9">
    <property type="entry name" value="GLUTAMATE_ASPARTATE IMPORT ATP-BINDING PROTEIN GLTL"/>
    <property type="match status" value="1"/>
</dbReference>
<reference evidence="10" key="1">
    <citation type="submission" date="2016-10" db="EMBL/GenBank/DDBJ databases">
        <authorList>
            <person name="Varghese N."/>
            <person name="Submissions S."/>
        </authorList>
    </citation>
    <scope>NUCLEOTIDE SEQUENCE [LARGE SCALE GENOMIC DNA]</scope>
    <source>
        <strain evidence="10">DSM 23256</strain>
    </source>
</reference>
<dbReference type="GO" id="GO:0016887">
    <property type="term" value="F:ATP hydrolysis activity"/>
    <property type="evidence" value="ECO:0007669"/>
    <property type="project" value="InterPro"/>
</dbReference>
<proteinExistence type="inferred from homology"/>
<comment type="similarity">
    <text evidence="2">Belongs to the ABC transporter superfamily.</text>
</comment>
<dbReference type="GO" id="GO:0005886">
    <property type="term" value="C:plasma membrane"/>
    <property type="evidence" value="ECO:0007669"/>
    <property type="project" value="UniProtKB-SubCell"/>
</dbReference>
<feature type="domain" description="ABC transporter" evidence="8">
    <location>
        <begin position="2"/>
        <end position="237"/>
    </location>
</feature>
<evidence type="ECO:0000256" key="6">
    <source>
        <dbReference type="ARBA" id="ARBA00022840"/>
    </source>
</evidence>
<dbReference type="InterPro" id="IPR003593">
    <property type="entry name" value="AAA+_ATPase"/>
</dbReference>
<dbReference type="InterPro" id="IPR017871">
    <property type="entry name" value="ABC_transporter-like_CS"/>
</dbReference>
<dbReference type="SMART" id="SM00382">
    <property type="entry name" value="AAA"/>
    <property type="match status" value="1"/>
</dbReference>
<dbReference type="InterPro" id="IPR027417">
    <property type="entry name" value="P-loop_NTPase"/>
</dbReference>
<dbReference type="InterPro" id="IPR050086">
    <property type="entry name" value="MetN_ABC_transporter-like"/>
</dbReference>
<evidence type="ECO:0000256" key="7">
    <source>
        <dbReference type="ARBA" id="ARBA00023136"/>
    </source>
</evidence>
<dbReference type="AlphaFoldDB" id="A0A1G7HEL9"/>
<sequence>MLVIQNLYKQFGSLIAVNDLSLEVNKGETVVLMGPSGCGKSTTIRTINRLVEPDRGSIYFGGIDITALPIDELRAVRKRIGFVFQQFNLIGRLTALENVMLGLVMSGVPRELAQEKAREALRKVGLETHQHHKPGEMSGGQQQRVGIARALAYEPELMLWDEPTASLDPILVREVLVVMEELARYRASTMLVVTHELSFALHVADRIVLMDKGRIVEEGPPDQVFVKPVSRIGQQYKELIEYQLHTSAQKLAGKHIA</sequence>
<evidence type="ECO:0000256" key="2">
    <source>
        <dbReference type="ARBA" id="ARBA00005417"/>
    </source>
</evidence>
<dbReference type="PROSITE" id="PS50893">
    <property type="entry name" value="ABC_TRANSPORTER_2"/>
    <property type="match status" value="1"/>
</dbReference>
<organism evidence="9 10">
    <name type="scientific">Sporolituus thermophilus DSM 23256</name>
    <dbReference type="NCBI Taxonomy" id="1123285"/>
    <lineage>
        <taxon>Bacteria</taxon>
        <taxon>Bacillati</taxon>
        <taxon>Bacillota</taxon>
        <taxon>Negativicutes</taxon>
        <taxon>Selenomonadales</taxon>
        <taxon>Sporomusaceae</taxon>
        <taxon>Sporolituus</taxon>
    </lineage>
</organism>
<evidence type="ECO:0000256" key="5">
    <source>
        <dbReference type="ARBA" id="ARBA00022741"/>
    </source>
</evidence>
<evidence type="ECO:0000256" key="1">
    <source>
        <dbReference type="ARBA" id="ARBA00004202"/>
    </source>
</evidence>
<dbReference type="Proteomes" id="UP000243333">
    <property type="component" value="Unassembled WGS sequence"/>
</dbReference>
<evidence type="ECO:0000256" key="4">
    <source>
        <dbReference type="ARBA" id="ARBA00022475"/>
    </source>
</evidence>
<dbReference type="OrthoDB" id="9772862at2"/>